<reference evidence="2" key="1">
    <citation type="journal article" date="2006" name="Science">
        <title>Ancient noncoding elements conserved in the human genome.</title>
        <authorList>
            <person name="Venkatesh B."/>
            <person name="Kirkness E.F."/>
            <person name="Loh Y.H."/>
            <person name="Halpern A.L."/>
            <person name="Lee A.P."/>
            <person name="Johnson J."/>
            <person name="Dandona N."/>
            <person name="Viswanathan L.D."/>
            <person name="Tay A."/>
            <person name="Venter J.C."/>
            <person name="Strausberg R.L."/>
            <person name="Brenner S."/>
        </authorList>
    </citation>
    <scope>NUCLEOTIDE SEQUENCE [LARGE SCALE GENOMIC DNA]</scope>
</reference>
<dbReference type="AlphaFoldDB" id="A0A4W3H5T6"/>
<accession>A0A4W3H5T6</accession>
<protein>
    <submittedName>
        <fullName evidence="1">Uncharacterized protein</fullName>
    </submittedName>
</protein>
<name>A0A4W3H5T6_CALMI</name>
<reference evidence="2" key="3">
    <citation type="journal article" date="2014" name="Nature">
        <title>Elephant shark genome provides unique insights into gnathostome evolution.</title>
        <authorList>
            <consortium name="International Elephant Shark Genome Sequencing Consortium"/>
            <person name="Venkatesh B."/>
            <person name="Lee A.P."/>
            <person name="Ravi V."/>
            <person name="Maurya A.K."/>
            <person name="Lian M.M."/>
            <person name="Swann J.B."/>
            <person name="Ohta Y."/>
            <person name="Flajnik M.F."/>
            <person name="Sutoh Y."/>
            <person name="Kasahara M."/>
            <person name="Hoon S."/>
            <person name="Gangu V."/>
            <person name="Roy S.W."/>
            <person name="Irimia M."/>
            <person name="Korzh V."/>
            <person name="Kondrychyn I."/>
            <person name="Lim Z.W."/>
            <person name="Tay B.H."/>
            <person name="Tohari S."/>
            <person name="Kong K.W."/>
            <person name="Ho S."/>
            <person name="Lorente-Galdos B."/>
            <person name="Quilez J."/>
            <person name="Marques-Bonet T."/>
            <person name="Raney B.J."/>
            <person name="Ingham P.W."/>
            <person name="Tay A."/>
            <person name="Hillier L.W."/>
            <person name="Minx P."/>
            <person name="Boehm T."/>
            <person name="Wilson R.K."/>
            <person name="Brenner S."/>
            <person name="Warren W.C."/>
        </authorList>
    </citation>
    <scope>NUCLEOTIDE SEQUENCE [LARGE SCALE GENOMIC DNA]</scope>
</reference>
<evidence type="ECO:0000313" key="2">
    <source>
        <dbReference type="Proteomes" id="UP000314986"/>
    </source>
</evidence>
<keyword evidence="2" id="KW-1185">Reference proteome</keyword>
<dbReference type="InParanoid" id="A0A4W3H5T6"/>
<dbReference type="Ensembl" id="ENSCMIT00000010987.1">
    <property type="protein sequence ID" value="ENSCMIP00000010710.1"/>
    <property type="gene ID" value="ENSCMIG00000005647.1"/>
</dbReference>
<evidence type="ECO:0000313" key="1">
    <source>
        <dbReference type="Ensembl" id="ENSCMIP00000010710.1"/>
    </source>
</evidence>
<reference evidence="2" key="2">
    <citation type="journal article" date="2007" name="PLoS Biol.">
        <title>Survey sequencing and comparative analysis of the elephant shark (Callorhinchus milii) genome.</title>
        <authorList>
            <person name="Venkatesh B."/>
            <person name="Kirkness E.F."/>
            <person name="Loh Y.H."/>
            <person name="Halpern A.L."/>
            <person name="Lee A.P."/>
            <person name="Johnson J."/>
            <person name="Dandona N."/>
            <person name="Viswanathan L.D."/>
            <person name="Tay A."/>
            <person name="Venter J.C."/>
            <person name="Strausberg R.L."/>
            <person name="Brenner S."/>
        </authorList>
    </citation>
    <scope>NUCLEOTIDE SEQUENCE [LARGE SCALE GENOMIC DNA]</scope>
</reference>
<sequence length="84" mass="9356">ALCAIHSERLRGSQLPVYLSRPVLNVQPISLSFSDELREGFPGTRIEISMDGVRMQDSEPPDPLWVSLAADLCDLFFFPPLPEA</sequence>
<dbReference type="Proteomes" id="UP000314986">
    <property type="component" value="Unassembled WGS sequence"/>
</dbReference>
<proteinExistence type="predicted"/>
<reference evidence="1" key="5">
    <citation type="submission" date="2025-09" db="UniProtKB">
        <authorList>
            <consortium name="Ensembl"/>
        </authorList>
    </citation>
    <scope>IDENTIFICATION</scope>
</reference>
<reference evidence="1" key="4">
    <citation type="submission" date="2025-08" db="UniProtKB">
        <authorList>
            <consortium name="Ensembl"/>
        </authorList>
    </citation>
    <scope>IDENTIFICATION</scope>
</reference>
<organism evidence="1 2">
    <name type="scientific">Callorhinchus milii</name>
    <name type="common">Ghost shark</name>
    <dbReference type="NCBI Taxonomy" id="7868"/>
    <lineage>
        <taxon>Eukaryota</taxon>
        <taxon>Metazoa</taxon>
        <taxon>Chordata</taxon>
        <taxon>Craniata</taxon>
        <taxon>Vertebrata</taxon>
        <taxon>Chondrichthyes</taxon>
        <taxon>Holocephali</taxon>
        <taxon>Chimaeriformes</taxon>
        <taxon>Callorhinchidae</taxon>
        <taxon>Callorhinchus</taxon>
    </lineage>
</organism>